<dbReference type="EMBL" id="JAAALK010000079">
    <property type="protein sequence ID" value="KAG8096477.1"/>
    <property type="molecule type" value="Genomic_DNA"/>
</dbReference>
<gene>
    <name evidence="2" type="ORF">GUJ93_ZPchr0013g35703</name>
</gene>
<reference evidence="2" key="2">
    <citation type="submission" date="2021-02" db="EMBL/GenBank/DDBJ databases">
        <authorList>
            <person name="Kimball J.A."/>
            <person name="Haas M.W."/>
            <person name="Macchietto M."/>
            <person name="Kono T."/>
            <person name="Duquette J."/>
            <person name="Shao M."/>
        </authorList>
    </citation>
    <scope>NUCLEOTIDE SEQUENCE</scope>
    <source>
        <tissue evidence="2">Fresh leaf tissue</tissue>
    </source>
</reference>
<dbReference type="Proteomes" id="UP000729402">
    <property type="component" value="Unassembled WGS sequence"/>
</dbReference>
<dbReference type="Pfam" id="PF05879">
    <property type="entry name" value="RHD3_GTPase"/>
    <property type="match status" value="1"/>
</dbReference>
<comment type="caution">
    <text evidence="2">The sequence shown here is derived from an EMBL/GenBank/DDBJ whole genome shotgun (WGS) entry which is preliminary data.</text>
</comment>
<reference evidence="2" key="1">
    <citation type="journal article" date="2021" name="bioRxiv">
        <title>Whole Genome Assembly and Annotation of Northern Wild Rice, Zizania palustris L., Supports a Whole Genome Duplication in the Zizania Genus.</title>
        <authorList>
            <person name="Haas M."/>
            <person name="Kono T."/>
            <person name="Macchietto M."/>
            <person name="Millas R."/>
            <person name="McGilp L."/>
            <person name="Shao M."/>
            <person name="Duquette J."/>
            <person name="Hirsch C.N."/>
            <person name="Kimball J."/>
        </authorList>
    </citation>
    <scope>NUCLEOTIDE SEQUENCE</scope>
    <source>
        <tissue evidence="2">Fresh leaf tissue</tissue>
    </source>
</reference>
<feature type="compositionally biased region" description="Low complexity" evidence="1">
    <location>
        <begin position="85"/>
        <end position="105"/>
    </location>
</feature>
<evidence type="ECO:0000313" key="2">
    <source>
        <dbReference type="EMBL" id="KAG8096477.1"/>
    </source>
</evidence>
<dbReference type="GO" id="GO:0003924">
    <property type="term" value="F:GTPase activity"/>
    <property type="evidence" value="ECO:0007669"/>
    <property type="project" value="TreeGrafter"/>
</dbReference>
<organism evidence="2 3">
    <name type="scientific">Zizania palustris</name>
    <name type="common">Northern wild rice</name>
    <dbReference type="NCBI Taxonomy" id="103762"/>
    <lineage>
        <taxon>Eukaryota</taxon>
        <taxon>Viridiplantae</taxon>
        <taxon>Streptophyta</taxon>
        <taxon>Embryophyta</taxon>
        <taxon>Tracheophyta</taxon>
        <taxon>Spermatophyta</taxon>
        <taxon>Magnoliopsida</taxon>
        <taxon>Liliopsida</taxon>
        <taxon>Poales</taxon>
        <taxon>Poaceae</taxon>
        <taxon>BOP clade</taxon>
        <taxon>Oryzoideae</taxon>
        <taxon>Oryzeae</taxon>
        <taxon>Zizaniinae</taxon>
        <taxon>Zizania</taxon>
    </lineage>
</organism>
<proteinExistence type="predicted"/>
<name>A0A8J6BU71_ZIZPA</name>
<dbReference type="GO" id="GO:0005783">
    <property type="term" value="C:endoplasmic reticulum"/>
    <property type="evidence" value="ECO:0007669"/>
    <property type="project" value="TreeGrafter"/>
</dbReference>
<protein>
    <submittedName>
        <fullName evidence="2">Uncharacterized protein</fullName>
    </submittedName>
</protein>
<dbReference type="PANTHER" id="PTHR45923">
    <property type="entry name" value="PROTEIN SEY1"/>
    <property type="match status" value="1"/>
</dbReference>
<dbReference type="InterPro" id="IPR008803">
    <property type="entry name" value="RHD3/Sey1"/>
</dbReference>
<dbReference type="GO" id="GO:0016320">
    <property type="term" value="P:endoplasmic reticulum membrane fusion"/>
    <property type="evidence" value="ECO:0007669"/>
    <property type="project" value="TreeGrafter"/>
</dbReference>
<dbReference type="PANTHER" id="PTHR45923:SF7">
    <property type="entry name" value="PROTEIN ROOT HAIR DEFECTIVE 3 HOMOLOG 2"/>
    <property type="match status" value="1"/>
</dbReference>
<sequence>MSYSVKGRTMASGMVSMSACARQSGSGSAGGVAPPAESLAGDLRSPEVERGSVEPPRGGAFCQIRVRASLSSGGGVEQEGDLLRRTPSGSSSTSAASSERAASSSSRRRAEGRVGRRVYQWNGVVTDPKSFGTVHLCYGIRKLDGRYFQVNQPDSPLLTAPLALGEVSSVSWRTTLLLVIRDESKTPLNYLTQALKEDTQKIWDAVHKPEVYKEAALSEFFNVEVTALSSYEEKELFKDCRRPRHRCAMTATSSLVKTHCANREYYSVERNNRYQSSCHGRGDGDG</sequence>
<dbReference type="OrthoDB" id="1748275at2759"/>
<feature type="region of interest" description="Disordered" evidence="1">
    <location>
        <begin position="72"/>
        <end position="112"/>
    </location>
</feature>
<keyword evidence="3" id="KW-1185">Reference proteome</keyword>
<feature type="region of interest" description="Disordered" evidence="1">
    <location>
        <begin position="19"/>
        <end position="57"/>
    </location>
</feature>
<evidence type="ECO:0000256" key="1">
    <source>
        <dbReference type="SAM" id="MobiDB-lite"/>
    </source>
</evidence>
<evidence type="ECO:0000313" key="3">
    <source>
        <dbReference type="Proteomes" id="UP000729402"/>
    </source>
</evidence>
<dbReference type="AlphaFoldDB" id="A0A8J6BU71"/>
<dbReference type="PROSITE" id="PS51257">
    <property type="entry name" value="PROKAR_LIPOPROTEIN"/>
    <property type="match status" value="1"/>
</dbReference>
<accession>A0A8J6BU71</accession>